<dbReference type="STRING" id="908337.HMPREF9257_0318"/>
<protein>
    <submittedName>
        <fullName evidence="2">ComEA protein</fullName>
    </submittedName>
</protein>
<proteinExistence type="predicted"/>
<dbReference type="NCBIfam" id="TIGR00426">
    <property type="entry name" value="competence protein ComEA helix-hairpin-helix repeat region"/>
    <property type="match status" value="1"/>
</dbReference>
<dbReference type="InterPro" id="IPR010994">
    <property type="entry name" value="RuvA_2-like"/>
</dbReference>
<dbReference type="Pfam" id="PF10531">
    <property type="entry name" value="SLBB"/>
    <property type="match status" value="1"/>
</dbReference>
<dbReference type="AlphaFoldDB" id="E4KNF6"/>
<dbReference type="InterPro" id="IPR019554">
    <property type="entry name" value="Soluble_ligand-bd"/>
</dbReference>
<feature type="domain" description="Helix-hairpin-helix DNA-binding motif class 1" evidence="1">
    <location>
        <begin position="189"/>
        <end position="208"/>
    </location>
</feature>
<dbReference type="SMART" id="SM00278">
    <property type="entry name" value="HhH1"/>
    <property type="match status" value="2"/>
</dbReference>
<dbReference type="GO" id="GO:0015627">
    <property type="term" value="C:type II protein secretion system complex"/>
    <property type="evidence" value="ECO:0007669"/>
    <property type="project" value="TreeGrafter"/>
</dbReference>
<dbReference type="InterPro" id="IPR003583">
    <property type="entry name" value="Hlx-hairpin-Hlx_DNA-bd_motif"/>
</dbReference>
<dbReference type="Proteomes" id="UP000005990">
    <property type="component" value="Unassembled WGS sequence"/>
</dbReference>
<keyword evidence="3" id="KW-1185">Reference proteome</keyword>
<dbReference type="EMBL" id="AENN01000011">
    <property type="protein sequence ID" value="EFR31519.1"/>
    <property type="molecule type" value="Genomic_DNA"/>
</dbReference>
<dbReference type="SUPFAM" id="SSF47781">
    <property type="entry name" value="RuvA domain 2-like"/>
    <property type="match status" value="1"/>
</dbReference>
<dbReference type="OrthoDB" id="9790239at2"/>
<comment type="caution">
    <text evidence="2">The sequence shown here is derived from an EMBL/GenBank/DDBJ whole genome shotgun (WGS) entry which is preliminary data.</text>
</comment>
<dbReference type="PANTHER" id="PTHR21180">
    <property type="entry name" value="ENDONUCLEASE/EXONUCLEASE/PHOSPHATASE FAMILY DOMAIN-CONTAINING PROTEIN 1"/>
    <property type="match status" value="1"/>
</dbReference>
<organism evidence="2 3">
    <name type="scientific">Eremococcus coleocola ACS-139-V-Col8</name>
    <dbReference type="NCBI Taxonomy" id="908337"/>
    <lineage>
        <taxon>Bacteria</taxon>
        <taxon>Bacillati</taxon>
        <taxon>Bacillota</taxon>
        <taxon>Bacilli</taxon>
        <taxon>Lactobacillales</taxon>
        <taxon>Aerococcaceae</taxon>
        <taxon>Eremococcus</taxon>
    </lineage>
</organism>
<dbReference type="eggNOG" id="COG1555">
    <property type="taxonomic scope" value="Bacteria"/>
</dbReference>
<dbReference type="InterPro" id="IPR004509">
    <property type="entry name" value="Competence_ComEA_HhH"/>
</dbReference>
<dbReference type="GO" id="GO:0003677">
    <property type="term" value="F:DNA binding"/>
    <property type="evidence" value="ECO:0007669"/>
    <property type="project" value="InterPro"/>
</dbReference>
<dbReference type="InterPro" id="IPR051675">
    <property type="entry name" value="Endo/Exo/Phosphatase_dom_1"/>
</dbReference>
<sequence length="241" mass="25918">MSHLITRFQSLSKPFKMGLLGFVIVFLGFNGFVTLKSSPGLQITDLSGQESGGSLEEASMSNFESAGNYQAEHASGQENQQIYVDIKGQIKLPGVYQLESGSRLFDLIDQAGGLTPQAAQEQINQAQVLSDQMLVYIPSHEEVARLEEGSDQTLANLSDTGLAGNQVHAGMNPPDTASSLININTADVNLLQTLPNIGPKKAEAIINYRQEIGSFQSVEELIQVPGIGKKTLEGLIDLICI</sequence>
<evidence type="ECO:0000313" key="2">
    <source>
        <dbReference type="EMBL" id="EFR31519.1"/>
    </source>
</evidence>
<dbReference type="PANTHER" id="PTHR21180:SF32">
    <property type="entry name" value="ENDONUCLEASE_EXONUCLEASE_PHOSPHATASE FAMILY DOMAIN-CONTAINING PROTEIN 1"/>
    <property type="match status" value="1"/>
</dbReference>
<dbReference type="GO" id="GO:0015628">
    <property type="term" value="P:protein secretion by the type II secretion system"/>
    <property type="evidence" value="ECO:0007669"/>
    <property type="project" value="TreeGrafter"/>
</dbReference>
<dbReference type="Gene3D" id="1.10.150.280">
    <property type="entry name" value="AF1531-like domain"/>
    <property type="match status" value="1"/>
</dbReference>
<feature type="domain" description="Helix-hairpin-helix DNA-binding motif class 1" evidence="1">
    <location>
        <begin position="219"/>
        <end position="238"/>
    </location>
</feature>
<dbReference type="RefSeq" id="WP_006418053.1">
    <property type="nucleotide sequence ID" value="NZ_AENN01000011.1"/>
</dbReference>
<dbReference type="Gene3D" id="3.10.560.10">
    <property type="entry name" value="Outer membrane lipoprotein wza domain like"/>
    <property type="match status" value="1"/>
</dbReference>
<dbReference type="GO" id="GO:0006281">
    <property type="term" value="P:DNA repair"/>
    <property type="evidence" value="ECO:0007669"/>
    <property type="project" value="InterPro"/>
</dbReference>
<reference evidence="2 3" key="1">
    <citation type="submission" date="2010-10" db="EMBL/GenBank/DDBJ databases">
        <authorList>
            <person name="Durkin A.S."/>
            <person name="Madupu R."/>
            <person name="Torralba M."/>
            <person name="Gillis M."/>
            <person name="Methe B."/>
            <person name="Sutton G."/>
            <person name="Nelson K.E."/>
        </authorList>
    </citation>
    <scope>NUCLEOTIDE SEQUENCE [LARGE SCALE GENOMIC DNA]</scope>
    <source>
        <strain evidence="2 3">ACS-139-V-Col8</strain>
    </source>
</reference>
<accession>E4KNF6</accession>
<dbReference type="Pfam" id="PF12836">
    <property type="entry name" value="HHH_3"/>
    <property type="match status" value="1"/>
</dbReference>
<evidence type="ECO:0000313" key="3">
    <source>
        <dbReference type="Proteomes" id="UP000005990"/>
    </source>
</evidence>
<evidence type="ECO:0000259" key="1">
    <source>
        <dbReference type="SMART" id="SM00278"/>
    </source>
</evidence>
<gene>
    <name evidence="2" type="ORF">HMPREF9257_0318</name>
</gene>
<name>E4KNF6_9LACT</name>